<feature type="region of interest" description="Disordered" evidence="1">
    <location>
        <begin position="151"/>
        <end position="175"/>
    </location>
</feature>
<evidence type="ECO:0000256" key="1">
    <source>
        <dbReference type="SAM" id="MobiDB-lite"/>
    </source>
</evidence>
<dbReference type="EMBL" id="JARKHS020015759">
    <property type="protein sequence ID" value="KAK8774134.1"/>
    <property type="molecule type" value="Genomic_DNA"/>
</dbReference>
<gene>
    <name evidence="2" type="ORF">V5799_011332</name>
</gene>
<organism evidence="2 3">
    <name type="scientific">Amblyomma americanum</name>
    <name type="common">Lone star tick</name>
    <dbReference type="NCBI Taxonomy" id="6943"/>
    <lineage>
        <taxon>Eukaryota</taxon>
        <taxon>Metazoa</taxon>
        <taxon>Ecdysozoa</taxon>
        <taxon>Arthropoda</taxon>
        <taxon>Chelicerata</taxon>
        <taxon>Arachnida</taxon>
        <taxon>Acari</taxon>
        <taxon>Parasitiformes</taxon>
        <taxon>Ixodida</taxon>
        <taxon>Ixodoidea</taxon>
        <taxon>Ixodidae</taxon>
        <taxon>Amblyomminae</taxon>
        <taxon>Amblyomma</taxon>
    </lineage>
</organism>
<evidence type="ECO:0000313" key="2">
    <source>
        <dbReference type="EMBL" id="KAK8774134.1"/>
    </source>
</evidence>
<dbReference type="AlphaFoldDB" id="A0AAQ4EHF9"/>
<protein>
    <recommendedName>
        <fullName evidence="4">Peptidase A2 domain-containing protein</fullName>
    </recommendedName>
</protein>
<comment type="caution">
    <text evidence="2">The sequence shown here is derived from an EMBL/GenBank/DDBJ whole genome shotgun (WGS) entry which is preliminary data.</text>
</comment>
<evidence type="ECO:0008006" key="4">
    <source>
        <dbReference type="Google" id="ProtNLM"/>
    </source>
</evidence>
<sequence length="175" mass="19258">MCSFKQPRVAHCENYSSESDSELCLLNVYAVSTNLVKSMVRILRWNGVPLKMQVDTGSPVSIITWKTYCKHRHAWPVLRETSLQLSCFLGKLPVKGELELRVSYGGNTLEATLTVLQCAGPDLCGRDIISALERNGRPVLSIAGEATAETYEGHSARHSGRSSSLGRCCNRGETQ</sequence>
<feature type="compositionally biased region" description="Low complexity" evidence="1">
    <location>
        <begin position="161"/>
        <end position="175"/>
    </location>
</feature>
<name>A0AAQ4EHF9_AMBAM</name>
<reference evidence="2 3" key="1">
    <citation type="journal article" date="2023" name="Arcadia Sci">
        <title>De novo assembly of a long-read Amblyomma americanum tick genome.</title>
        <authorList>
            <person name="Chou S."/>
            <person name="Poskanzer K.E."/>
            <person name="Rollins M."/>
            <person name="Thuy-Boun P.S."/>
        </authorList>
    </citation>
    <scope>NUCLEOTIDE SEQUENCE [LARGE SCALE GENOMIC DNA]</scope>
    <source>
        <strain evidence="2">F_SG_1</strain>
        <tissue evidence="2">Salivary glands</tissue>
    </source>
</reference>
<evidence type="ECO:0000313" key="3">
    <source>
        <dbReference type="Proteomes" id="UP001321473"/>
    </source>
</evidence>
<proteinExistence type="predicted"/>
<accession>A0AAQ4EHF9</accession>
<dbReference type="SUPFAM" id="SSF50630">
    <property type="entry name" value="Acid proteases"/>
    <property type="match status" value="1"/>
</dbReference>
<dbReference type="Gene3D" id="2.40.70.10">
    <property type="entry name" value="Acid Proteases"/>
    <property type="match status" value="1"/>
</dbReference>
<dbReference type="Proteomes" id="UP001321473">
    <property type="component" value="Unassembled WGS sequence"/>
</dbReference>
<keyword evidence="3" id="KW-1185">Reference proteome</keyword>
<dbReference type="InterPro" id="IPR021109">
    <property type="entry name" value="Peptidase_aspartic_dom_sf"/>
</dbReference>